<dbReference type="InterPro" id="IPR006073">
    <property type="entry name" value="GTP-bd"/>
</dbReference>
<keyword evidence="2" id="KW-0067">ATP-binding</keyword>
<dbReference type="GO" id="GO:0016887">
    <property type="term" value="F:ATP hydrolysis activity"/>
    <property type="evidence" value="ECO:0007669"/>
    <property type="project" value="TreeGrafter"/>
</dbReference>
<dbReference type="InterPro" id="IPR013029">
    <property type="entry name" value="YchF_C"/>
</dbReference>
<name>A0A9D6YUZ1_UNCSA</name>
<dbReference type="InterPro" id="IPR041706">
    <property type="entry name" value="YchF_N"/>
</dbReference>
<evidence type="ECO:0000313" key="6">
    <source>
        <dbReference type="Proteomes" id="UP000808761"/>
    </source>
</evidence>
<keyword evidence="1" id="KW-0547">Nucleotide-binding</keyword>
<feature type="domain" description="OBG-type G" evidence="4">
    <location>
        <begin position="3"/>
        <end position="193"/>
    </location>
</feature>
<dbReference type="GO" id="GO:0005737">
    <property type="term" value="C:cytoplasm"/>
    <property type="evidence" value="ECO:0007669"/>
    <property type="project" value="TreeGrafter"/>
</dbReference>
<dbReference type="PANTHER" id="PTHR23305:SF18">
    <property type="entry name" value="OBG-TYPE G DOMAIN-CONTAINING PROTEIN"/>
    <property type="match status" value="1"/>
</dbReference>
<proteinExistence type="predicted"/>
<dbReference type="InterPro" id="IPR027417">
    <property type="entry name" value="P-loop_NTPase"/>
</dbReference>
<dbReference type="Proteomes" id="UP000808761">
    <property type="component" value="Unassembled WGS sequence"/>
</dbReference>
<evidence type="ECO:0000313" key="5">
    <source>
        <dbReference type="EMBL" id="MBI5078514.1"/>
    </source>
</evidence>
<dbReference type="InterPro" id="IPR012676">
    <property type="entry name" value="TGS-like"/>
</dbReference>
<dbReference type="EMBL" id="JACRKR010000032">
    <property type="protein sequence ID" value="MBI5078514.1"/>
    <property type="molecule type" value="Genomic_DNA"/>
</dbReference>
<dbReference type="PRINTS" id="PR00326">
    <property type="entry name" value="GTP1OBG"/>
</dbReference>
<dbReference type="Gene3D" id="1.10.150.300">
    <property type="entry name" value="TGS-like domain"/>
    <property type="match status" value="1"/>
</dbReference>
<gene>
    <name evidence="5" type="ORF">HZB08_00640</name>
</gene>
<dbReference type="GO" id="GO:0005524">
    <property type="term" value="F:ATP binding"/>
    <property type="evidence" value="ECO:0007669"/>
    <property type="project" value="UniProtKB-KW"/>
</dbReference>
<sequence>MGFSLGIVGLPNVGKSTLFNVLSSAKANVSNYPFTTINPNVGVVEVPDERLIRIQEIIGSAKAIPTVIEFYDIAGLVKGAHKGEGLGNQFLSHIREVDAIAHVVRCFSDPNITHVESTIDPKRDIELVNLELELGGIKKPVLYVANVDESGNAEQVKAIEEIARKENAKAVSICAKLEAEITELPPAEAKEYLKITGLEEFALQRLIRAGYELLELITFFTANEKECRAFSVKRGTKAPRAAGKVHSDMERGFITAEVVHYDDLLKTGAYFTAREKGLLHNEGKEYVIQDGDLILIKFVV</sequence>
<dbReference type="SUPFAM" id="SSF52540">
    <property type="entry name" value="P-loop containing nucleoside triphosphate hydrolases"/>
    <property type="match status" value="1"/>
</dbReference>
<dbReference type="AlphaFoldDB" id="A0A9D6YUZ1"/>
<protein>
    <submittedName>
        <fullName evidence="5">YchF family ATPase</fullName>
    </submittedName>
</protein>
<comment type="caution">
    <text evidence="5">The sequence shown here is derived from an EMBL/GenBank/DDBJ whole genome shotgun (WGS) entry which is preliminary data.</text>
</comment>
<dbReference type="Pfam" id="PF01926">
    <property type="entry name" value="MMR_HSR1"/>
    <property type="match status" value="1"/>
</dbReference>
<evidence type="ECO:0000256" key="1">
    <source>
        <dbReference type="ARBA" id="ARBA00022741"/>
    </source>
</evidence>
<organism evidence="5 6">
    <name type="scientific">Candidatus Saganbacteria bacterium</name>
    <dbReference type="NCBI Taxonomy" id="2575572"/>
    <lineage>
        <taxon>Bacteria</taxon>
        <taxon>Bacillati</taxon>
        <taxon>Saganbacteria</taxon>
    </lineage>
</organism>
<dbReference type="Pfam" id="PF06071">
    <property type="entry name" value="YchF-GTPase_C"/>
    <property type="match status" value="1"/>
</dbReference>
<keyword evidence="3" id="KW-0460">Magnesium</keyword>
<reference evidence="5" key="1">
    <citation type="submission" date="2020-07" db="EMBL/GenBank/DDBJ databases">
        <title>Huge and variable diversity of episymbiotic CPR bacteria and DPANN archaea in groundwater ecosystems.</title>
        <authorList>
            <person name="He C.Y."/>
            <person name="Keren R."/>
            <person name="Whittaker M."/>
            <person name="Farag I.F."/>
            <person name="Doudna J."/>
            <person name="Cate J.H.D."/>
            <person name="Banfield J.F."/>
        </authorList>
    </citation>
    <scope>NUCLEOTIDE SEQUENCE</scope>
    <source>
        <strain evidence="5">NC_groundwater_1860_Pr3_B-0.1um_51_7</strain>
    </source>
</reference>
<accession>A0A9D6YUZ1</accession>
<dbReference type="Gene3D" id="3.40.50.300">
    <property type="entry name" value="P-loop containing nucleotide triphosphate hydrolases"/>
    <property type="match status" value="2"/>
</dbReference>
<evidence type="ECO:0000256" key="3">
    <source>
        <dbReference type="ARBA" id="ARBA00022842"/>
    </source>
</evidence>
<dbReference type="Gene3D" id="3.10.20.30">
    <property type="match status" value="2"/>
</dbReference>
<dbReference type="GO" id="GO:0005525">
    <property type="term" value="F:GTP binding"/>
    <property type="evidence" value="ECO:0007669"/>
    <property type="project" value="InterPro"/>
</dbReference>
<dbReference type="InterPro" id="IPR012675">
    <property type="entry name" value="Beta-grasp_dom_sf"/>
</dbReference>
<dbReference type="InterPro" id="IPR031167">
    <property type="entry name" value="G_OBG"/>
</dbReference>
<dbReference type="PROSITE" id="PS51710">
    <property type="entry name" value="G_OBG"/>
    <property type="match status" value="1"/>
</dbReference>
<dbReference type="FunFam" id="3.10.20.30:FF:000001">
    <property type="entry name" value="Ribosome-binding ATPase YchF"/>
    <property type="match status" value="1"/>
</dbReference>
<dbReference type="InterPro" id="IPR023192">
    <property type="entry name" value="TGS-like_dom_sf"/>
</dbReference>
<evidence type="ECO:0000259" key="4">
    <source>
        <dbReference type="PROSITE" id="PS51710"/>
    </source>
</evidence>
<dbReference type="PANTHER" id="PTHR23305">
    <property type="entry name" value="OBG GTPASE FAMILY"/>
    <property type="match status" value="1"/>
</dbReference>
<dbReference type="SUPFAM" id="SSF81271">
    <property type="entry name" value="TGS-like"/>
    <property type="match status" value="1"/>
</dbReference>
<evidence type="ECO:0000256" key="2">
    <source>
        <dbReference type="ARBA" id="ARBA00022840"/>
    </source>
</evidence>
<dbReference type="CDD" id="cd01900">
    <property type="entry name" value="YchF"/>
    <property type="match status" value="1"/>
</dbReference>